<sequence length="106" mass="12367">MWMEISRIIGRQIGDDYVSIAQCWLSNKRFEVVNMISASALWSLWKLRNSFCFQNCSWTSMGLIWGKIIPMLKNWQVLCHTCSLDAFSRTVSKLVELSRMVERLTA</sequence>
<proteinExistence type="predicted"/>
<name>A0A0A8Z7S1_ARUDO</name>
<reference evidence="1" key="1">
    <citation type="submission" date="2014-09" db="EMBL/GenBank/DDBJ databases">
        <authorList>
            <person name="Magalhaes I.L.F."/>
            <person name="Oliveira U."/>
            <person name="Santos F.R."/>
            <person name="Vidigal T.H.D.A."/>
            <person name="Brescovit A.D."/>
            <person name="Santos A.J."/>
        </authorList>
    </citation>
    <scope>NUCLEOTIDE SEQUENCE</scope>
    <source>
        <tissue evidence="1">Shoot tissue taken approximately 20 cm above the soil surface</tissue>
    </source>
</reference>
<protein>
    <submittedName>
        <fullName evidence="1">Uncharacterized protein</fullName>
    </submittedName>
</protein>
<accession>A0A0A8Z7S1</accession>
<dbReference type="AlphaFoldDB" id="A0A0A8Z7S1"/>
<reference evidence="1" key="2">
    <citation type="journal article" date="2015" name="Data Brief">
        <title>Shoot transcriptome of the giant reed, Arundo donax.</title>
        <authorList>
            <person name="Barrero R.A."/>
            <person name="Guerrero F.D."/>
            <person name="Moolhuijzen P."/>
            <person name="Goolsby J.A."/>
            <person name="Tidwell J."/>
            <person name="Bellgard S.E."/>
            <person name="Bellgard M.I."/>
        </authorList>
    </citation>
    <scope>NUCLEOTIDE SEQUENCE</scope>
    <source>
        <tissue evidence="1">Shoot tissue taken approximately 20 cm above the soil surface</tissue>
    </source>
</reference>
<dbReference type="EMBL" id="GBRH01264192">
    <property type="protein sequence ID" value="JAD33703.1"/>
    <property type="molecule type" value="Transcribed_RNA"/>
</dbReference>
<organism evidence="1">
    <name type="scientific">Arundo donax</name>
    <name type="common">Giant reed</name>
    <name type="synonym">Donax arundinaceus</name>
    <dbReference type="NCBI Taxonomy" id="35708"/>
    <lineage>
        <taxon>Eukaryota</taxon>
        <taxon>Viridiplantae</taxon>
        <taxon>Streptophyta</taxon>
        <taxon>Embryophyta</taxon>
        <taxon>Tracheophyta</taxon>
        <taxon>Spermatophyta</taxon>
        <taxon>Magnoliopsida</taxon>
        <taxon>Liliopsida</taxon>
        <taxon>Poales</taxon>
        <taxon>Poaceae</taxon>
        <taxon>PACMAD clade</taxon>
        <taxon>Arundinoideae</taxon>
        <taxon>Arundineae</taxon>
        <taxon>Arundo</taxon>
    </lineage>
</organism>
<evidence type="ECO:0000313" key="1">
    <source>
        <dbReference type="EMBL" id="JAD33703.1"/>
    </source>
</evidence>